<organism evidence="2 3">
    <name type="scientific">Flavobacterium phage vB_FspM_immuto_2-6A</name>
    <dbReference type="NCBI Taxonomy" id="2801477"/>
    <lineage>
        <taxon>Viruses</taxon>
        <taxon>Duplodnaviria</taxon>
        <taxon>Heunggongvirae</taxon>
        <taxon>Uroviricota</taxon>
        <taxon>Caudoviricetes</taxon>
        <taxon>Immutovirus</taxon>
        <taxon>Immutovirus immuto</taxon>
    </lineage>
</organism>
<evidence type="ECO:0000256" key="1">
    <source>
        <dbReference type="SAM" id="Phobius"/>
    </source>
</evidence>
<proteinExistence type="predicted"/>
<dbReference type="EMBL" id="MW353175">
    <property type="protein sequence ID" value="QQO91853.1"/>
    <property type="molecule type" value="Genomic_DNA"/>
</dbReference>
<name>A0A7T8ERP1_9CAUD</name>
<gene>
    <name evidence="2" type="ORF">immuto26A_174</name>
</gene>
<keyword evidence="3" id="KW-1185">Reference proteome</keyword>
<feature type="transmembrane region" description="Helical" evidence="1">
    <location>
        <begin position="6"/>
        <end position="26"/>
    </location>
</feature>
<protein>
    <submittedName>
        <fullName evidence="2">Uncharacterized protein</fullName>
    </submittedName>
</protein>
<keyword evidence="1" id="KW-0472">Membrane</keyword>
<sequence length="31" mass="3468">MIQEIVTGIIVLGAFVILLDTLLFIIKPKKK</sequence>
<dbReference type="Proteomes" id="UP000595566">
    <property type="component" value="Segment"/>
</dbReference>
<evidence type="ECO:0000313" key="2">
    <source>
        <dbReference type="EMBL" id="QQO91853.1"/>
    </source>
</evidence>
<keyword evidence="1" id="KW-0812">Transmembrane</keyword>
<reference evidence="2 3" key="1">
    <citation type="submission" date="2020-12" db="EMBL/GenBank/DDBJ databases">
        <title>Dynamics of Baltic Sea phages driven by environmental changes.</title>
        <authorList>
            <person name="Hoetzinger M."/>
            <person name="Nilsson E."/>
            <person name="Holmfeldt K."/>
        </authorList>
    </citation>
    <scope>NUCLEOTIDE SEQUENCE [LARGE SCALE GENOMIC DNA]</scope>
</reference>
<evidence type="ECO:0000313" key="3">
    <source>
        <dbReference type="Proteomes" id="UP000595566"/>
    </source>
</evidence>
<accession>A0A7T8ERP1</accession>
<keyword evidence="1" id="KW-1133">Transmembrane helix</keyword>